<evidence type="ECO:0000313" key="5">
    <source>
        <dbReference type="Proteomes" id="UP000323632"/>
    </source>
</evidence>
<evidence type="ECO:0000259" key="3">
    <source>
        <dbReference type="PROSITE" id="PS51186"/>
    </source>
</evidence>
<accession>A0A5M6CPL9</accession>
<dbReference type="InterPro" id="IPR051016">
    <property type="entry name" value="Diverse_Substrate_AcTransf"/>
</dbReference>
<dbReference type="RefSeq" id="WP_150031603.1">
    <property type="nucleotide sequence ID" value="NZ_VWSH01000001.1"/>
</dbReference>
<dbReference type="PANTHER" id="PTHR10545:SF29">
    <property type="entry name" value="GH14572P-RELATED"/>
    <property type="match status" value="1"/>
</dbReference>
<feature type="domain" description="N-acetyltransferase" evidence="3">
    <location>
        <begin position="3"/>
        <end position="165"/>
    </location>
</feature>
<dbReference type="GO" id="GO:0008080">
    <property type="term" value="F:N-acetyltransferase activity"/>
    <property type="evidence" value="ECO:0007669"/>
    <property type="project" value="TreeGrafter"/>
</dbReference>
<evidence type="ECO:0000256" key="2">
    <source>
        <dbReference type="ARBA" id="ARBA00023315"/>
    </source>
</evidence>
<dbReference type="PROSITE" id="PS51186">
    <property type="entry name" value="GNAT"/>
    <property type="match status" value="1"/>
</dbReference>
<sequence length="165" mass="19116">MQISITRATTEDIVIIQSLIQQIWKPTYRHILSEAQMDYMLDMMYSTEVLEEQFKEGHIFLLILLEGKPVGFAGYQNNYKPDGVCKLHKIYVLPDMQGMQLGKKLFETVKEETTKAGQQKLILNVNRYNKAADFYKKLGMQIAEEVDVEIGNGYFMNDYVMSIDL</sequence>
<dbReference type="CDD" id="cd04301">
    <property type="entry name" value="NAT_SF"/>
    <property type="match status" value="1"/>
</dbReference>
<comment type="caution">
    <text evidence="4">The sequence shown here is derived from an EMBL/GenBank/DDBJ whole genome shotgun (WGS) entry which is preliminary data.</text>
</comment>
<gene>
    <name evidence="4" type="ORF">F0919_04970</name>
</gene>
<keyword evidence="2" id="KW-0012">Acyltransferase</keyword>
<dbReference type="Proteomes" id="UP000323632">
    <property type="component" value="Unassembled WGS sequence"/>
</dbReference>
<dbReference type="AlphaFoldDB" id="A0A5M6CPL9"/>
<dbReference type="SUPFAM" id="SSF55729">
    <property type="entry name" value="Acyl-CoA N-acyltransferases (Nat)"/>
    <property type="match status" value="1"/>
</dbReference>
<evidence type="ECO:0000313" key="4">
    <source>
        <dbReference type="EMBL" id="KAA5537027.1"/>
    </source>
</evidence>
<dbReference type="EMBL" id="VWSH01000001">
    <property type="protein sequence ID" value="KAA5537027.1"/>
    <property type="molecule type" value="Genomic_DNA"/>
</dbReference>
<reference evidence="4 5" key="1">
    <citation type="submission" date="2019-09" db="EMBL/GenBank/DDBJ databases">
        <title>Genome sequence and assembly of Taibaiella sp.</title>
        <authorList>
            <person name="Chhetri G."/>
        </authorList>
    </citation>
    <scope>NUCLEOTIDE SEQUENCE [LARGE SCALE GENOMIC DNA]</scope>
    <source>
        <strain evidence="4 5">KVB11</strain>
    </source>
</reference>
<dbReference type="Gene3D" id="3.40.630.30">
    <property type="match status" value="1"/>
</dbReference>
<keyword evidence="5" id="KW-1185">Reference proteome</keyword>
<keyword evidence="1 4" id="KW-0808">Transferase</keyword>
<dbReference type="Pfam" id="PF00583">
    <property type="entry name" value="Acetyltransf_1"/>
    <property type="match status" value="1"/>
</dbReference>
<organism evidence="4 5">
    <name type="scientific">Taibaiella lutea</name>
    <dbReference type="NCBI Taxonomy" id="2608001"/>
    <lineage>
        <taxon>Bacteria</taxon>
        <taxon>Pseudomonadati</taxon>
        <taxon>Bacteroidota</taxon>
        <taxon>Chitinophagia</taxon>
        <taxon>Chitinophagales</taxon>
        <taxon>Chitinophagaceae</taxon>
        <taxon>Taibaiella</taxon>
    </lineage>
</organism>
<evidence type="ECO:0000256" key="1">
    <source>
        <dbReference type="ARBA" id="ARBA00022679"/>
    </source>
</evidence>
<dbReference type="InterPro" id="IPR016181">
    <property type="entry name" value="Acyl_CoA_acyltransferase"/>
</dbReference>
<name>A0A5M6CPL9_9BACT</name>
<dbReference type="PANTHER" id="PTHR10545">
    <property type="entry name" value="DIAMINE N-ACETYLTRANSFERASE"/>
    <property type="match status" value="1"/>
</dbReference>
<protein>
    <submittedName>
        <fullName evidence="4">GNAT family N-acetyltransferase</fullName>
    </submittedName>
</protein>
<dbReference type="InterPro" id="IPR000182">
    <property type="entry name" value="GNAT_dom"/>
</dbReference>
<proteinExistence type="predicted"/>